<accession>A0A0N5B9R5</accession>
<dbReference type="GO" id="GO:0030496">
    <property type="term" value="C:midbody"/>
    <property type="evidence" value="ECO:0007669"/>
    <property type="project" value="TreeGrafter"/>
</dbReference>
<dbReference type="STRING" id="174720.A0A0N5B9R5"/>
<protein>
    <submittedName>
        <fullName evidence="8">Rac GTPase-activating protein 1</fullName>
    </submittedName>
</protein>
<dbReference type="SUPFAM" id="SSF57889">
    <property type="entry name" value="Cysteine-rich domain"/>
    <property type="match status" value="1"/>
</dbReference>
<organism evidence="7 8">
    <name type="scientific">Strongyloides papillosus</name>
    <name type="common">Intestinal threadworm</name>
    <dbReference type="NCBI Taxonomy" id="174720"/>
    <lineage>
        <taxon>Eukaryota</taxon>
        <taxon>Metazoa</taxon>
        <taxon>Ecdysozoa</taxon>
        <taxon>Nematoda</taxon>
        <taxon>Chromadorea</taxon>
        <taxon>Rhabditida</taxon>
        <taxon>Tylenchina</taxon>
        <taxon>Panagrolaimomorpha</taxon>
        <taxon>Strongyloidoidea</taxon>
        <taxon>Strongyloididae</taxon>
        <taxon>Strongyloides</taxon>
    </lineage>
</organism>
<keyword evidence="3" id="KW-0175">Coiled coil</keyword>
<dbReference type="GO" id="GO:0000281">
    <property type="term" value="P:mitotic cytokinesis"/>
    <property type="evidence" value="ECO:0007669"/>
    <property type="project" value="TreeGrafter"/>
</dbReference>
<evidence type="ECO:0000256" key="2">
    <source>
        <dbReference type="ARBA" id="ARBA00022833"/>
    </source>
</evidence>
<dbReference type="GO" id="GO:0005634">
    <property type="term" value="C:nucleus"/>
    <property type="evidence" value="ECO:0007669"/>
    <property type="project" value="TreeGrafter"/>
</dbReference>
<dbReference type="PROSITE" id="PS50081">
    <property type="entry name" value="ZF_DAG_PE_2"/>
    <property type="match status" value="1"/>
</dbReference>
<dbReference type="GO" id="GO:0051256">
    <property type="term" value="P:mitotic spindle midzone assembly"/>
    <property type="evidence" value="ECO:0007669"/>
    <property type="project" value="TreeGrafter"/>
</dbReference>
<proteinExistence type="predicted"/>
<dbReference type="Gene3D" id="1.10.555.10">
    <property type="entry name" value="Rho GTPase activation protein"/>
    <property type="match status" value="1"/>
</dbReference>
<feature type="compositionally biased region" description="Basic and acidic residues" evidence="4">
    <location>
        <begin position="116"/>
        <end position="125"/>
    </location>
</feature>
<dbReference type="Pfam" id="PF00130">
    <property type="entry name" value="C1_1"/>
    <property type="match status" value="1"/>
</dbReference>
<keyword evidence="7" id="KW-1185">Reference proteome</keyword>
<name>A0A0N5B9R5_STREA</name>
<dbReference type="PROSITE" id="PS50238">
    <property type="entry name" value="RHOGAP"/>
    <property type="match status" value="1"/>
</dbReference>
<evidence type="ECO:0000256" key="1">
    <source>
        <dbReference type="ARBA" id="ARBA00022723"/>
    </source>
</evidence>
<sequence>MYKESRSVDSISFLQEHIQLVSAYESLCATTNDGVLDAYEFTLSSCEETNSFKKEIEDIIDYCDKVVKKNKVLEVDVERYKEEIAMLKNRLSESEKENKHLKSCLESLRNTFADNKDKTKSETRDSNIVSTDSEDDIDFDKTDESAKSDEKKISLKQQTFTQEDGIKNRESLTSDTVTDSLKRSASDLPKRQPKYEKRDFNITVATENPLIIEPLKEYLESTSSLSWTNGSYISQRSHRFYTKGFHIGTCNICDSLLFKSKNVLSCSDCNLLGHIGCITNTSIPCIPRHSFPKIVNRIRLSLAECCPGSNPMIPYIIIRCLIAIEQFFLDHEGIYRVPGNPDSIQRLFISLKNPKTSVDLSKEFPETIVGCVKRFLRELREPLIPSSSWDEFTTAAQMDDLEGINIAFCDLPRPNADTLAFMCDHLQKVIKKSSINKMSLETISQVMGPIIVGYPNRGRRSEVITTATKERDFEKQIKTMKTLLSLPPTYWDPFLKPSSTRNRRSSLSRPISALNTLNNSVRYSLGANPEF</sequence>
<dbReference type="GO" id="GO:0046872">
    <property type="term" value="F:metal ion binding"/>
    <property type="evidence" value="ECO:0007669"/>
    <property type="project" value="UniProtKB-KW"/>
</dbReference>
<feature type="coiled-coil region" evidence="3">
    <location>
        <begin position="63"/>
        <end position="111"/>
    </location>
</feature>
<reference evidence="8" key="1">
    <citation type="submission" date="2017-02" db="UniProtKB">
        <authorList>
            <consortium name="WormBaseParasite"/>
        </authorList>
    </citation>
    <scope>IDENTIFICATION</scope>
</reference>
<feature type="domain" description="Rho-GAP" evidence="6">
    <location>
        <begin position="300"/>
        <end position="491"/>
    </location>
</feature>
<dbReference type="SUPFAM" id="SSF48350">
    <property type="entry name" value="GTPase activation domain, GAP"/>
    <property type="match status" value="1"/>
</dbReference>
<dbReference type="GO" id="GO:0005096">
    <property type="term" value="F:GTPase activator activity"/>
    <property type="evidence" value="ECO:0007669"/>
    <property type="project" value="TreeGrafter"/>
</dbReference>
<dbReference type="InterPro" id="IPR002219">
    <property type="entry name" value="PKC_DAG/PE"/>
</dbReference>
<evidence type="ECO:0000313" key="8">
    <source>
        <dbReference type="WBParaSite" id="SPAL_0000278100.1"/>
    </source>
</evidence>
<evidence type="ECO:0000256" key="3">
    <source>
        <dbReference type="SAM" id="Coils"/>
    </source>
</evidence>
<keyword evidence="1" id="KW-0479">Metal-binding</keyword>
<feature type="compositionally biased region" description="Basic and acidic residues" evidence="4">
    <location>
        <begin position="180"/>
        <end position="191"/>
    </location>
</feature>
<dbReference type="Proteomes" id="UP000046392">
    <property type="component" value="Unplaced"/>
</dbReference>
<keyword evidence="2" id="KW-0862">Zinc</keyword>
<dbReference type="AlphaFoldDB" id="A0A0N5B9R5"/>
<dbReference type="PROSITE" id="PS00479">
    <property type="entry name" value="ZF_DAG_PE_1"/>
    <property type="match status" value="1"/>
</dbReference>
<dbReference type="GO" id="GO:0051233">
    <property type="term" value="C:spindle midzone"/>
    <property type="evidence" value="ECO:0007669"/>
    <property type="project" value="TreeGrafter"/>
</dbReference>
<dbReference type="Gene3D" id="3.30.60.20">
    <property type="match status" value="1"/>
</dbReference>
<dbReference type="InterPro" id="IPR000198">
    <property type="entry name" value="RhoGAP_dom"/>
</dbReference>
<dbReference type="PANTHER" id="PTHR46199:SF3">
    <property type="entry name" value="RAC GTPASE-ACTIVATING PROTEIN 1"/>
    <property type="match status" value="1"/>
</dbReference>
<dbReference type="Pfam" id="PF00620">
    <property type="entry name" value="RhoGAP"/>
    <property type="match status" value="1"/>
</dbReference>
<dbReference type="GO" id="GO:0097149">
    <property type="term" value="C:centralspindlin complex"/>
    <property type="evidence" value="ECO:0007669"/>
    <property type="project" value="TreeGrafter"/>
</dbReference>
<evidence type="ECO:0000259" key="5">
    <source>
        <dbReference type="PROSITE" id="PS50081"/>
    </source>
</evidence>
<dbReference type="GO" id="GO:0007266">
    <property type="term" value="P:Rho protein signal transduction"/>
    <property type="evidence" value="ECO:0007669"/>
    <property type="project" value="TreeGrafter"/>
</dbReference>
<feature type="compositionally biased region" description="Basic and acidic residues" evidence="4">
    <location>
        <begin position="139"/>
        <end position="153"/>
    </location>
</feature>
<evidence type="ECO:0000259" key="6">
    <source>
        <dbReference type="PROSITE" id="PS50238"/>
    </source>
</evidence>
<dbReference type="InterPro" id="IPR046349">
    <property type="entry name" value="C1-like_sf"/>
</dbReference>
<evidence type="ECO:0000313" key="7">
    <source>
        <dbReference type="Proteomes" id="UP000046392"/>
    </source>
</evidence>
<dbReference type="WBParaSite" id="SPAL_0000278100.1">
    <property type="protein sequence ID" value="SPAL_0000278100.1"/>
    <property type="gene ID" value="SPAL_0000278100"/>
</dbReference>
<dbReference type="CDD" id="cd00029">
    <property type="entry name" value="C1"/>
    <property type="match status" value="1"/>
</dbReference>
<feature type="region of interest" description="Disordered" evidence="4">
    <location>
        <begin position="116"/>
        <end position="191"/>
    </location>
</feature>
<dbReference type="GO" id="GO:0032154">
    <property type="term" value="C:cleavage furrow"/>
    <property type="evidence" value="ECO:0007669"/>
    <property type="project" value="TreeGrafter"/>
</dbReference>
<evidence type="ECO:0000256" key="4">
    <source>
        <dbReference type="SAM" id="MobiDB-lite"/>
    </source>
</evidence>
<dbReference type="SMART" id="SM00324">
    <property type="entry name" value="RhoGAP"/>
    <property type="match status" value="1"/>
</dbReference>
<dbReference type="PANTHER" id="PTHR46199">
    <property type="entry name" value="RAC GTPASE-ACTIVATING PROTEIN 1"/>
    <property type="match status" value="1"/>
</dbReference>
<feature type="domain" description="Phorbol-ester/DAG-type" evidence="5">
    <location>
        <begin position="237"/>
        <end position="285"/>
    </location>
</feature>
<dbReference type="InterPro" id="IPR008936">
    <property type="entry name" value="Rho_GTPase_activation_prot"/>
</dbReference>